<organism evidence="1">
    <name type="scientific">marine sediment metagenome</name>
    <dbReference type="NCBI Taxonomy" id="412755"/>
    <lineage>
        <taxon>unclassified sequences</taxon>
        <taxon>metagenomes</taxon>
        <taxon>ecological metagenomes</taxon>
    </lineage>
</organism>
<dbReference type="AlphaFoldDB" id="X0S7L0"/>
<reference evidence="1" key="1">
    <citation type="journal article" date="2014" name="Front. Microbiol.">
        <title>High frequency of phylogenetically diverse reductive dehalogenase-homologous genes in deep subseafloor sedimentary metagenomes.</title>
        <authorList>
            <person name="Kawai M."/>
            <person name="Futagami T."/>
            <person name="Toyoda A."/>
            <person name="Takaki Y."/>
            <person name="Nishi S."/>
            <person name="Hori S."/>
            <person name="Arai W."/>
            <person name="Tsubouchi T."/>
            <person name="Morono Y."/>
            <person name="Uchiyama I."/>
            <person name="Ito T."/>
            <person name="Fujiyama A."/>
            <person name="Inagaki F."/>
            <person name="Takami H."/>
        </authorList>
    </citation>
    <scope>NUCLEOTIDE SEQUENCE</scope>
    <source>
        <strain evidence="1">Expedition CK06-06</strain>
    </source>
</reference>
<name>X0S7L0_9ZZZZ</name>
<protein>
    <submittedName>
        <fullName evidence="1">Uncharacterized protein</fullName>
    </submittedName>
</protein>
<dbReference type="EMBL" id="BARS01005298">
    <property type="protein sequence ID" value="GAF71206.1"/>
    <property type="molecule type" value="Genomic_DNA"/>
</dbReference>
<sequence length="296" mass="34775">MSGVFVRCYIGDIHFEMLQNIQRESGKFNEWELIRSSDFDLKNSYGHRKDILKQDELMLEAIAQRSIIAEIREPKSVNPSIFWNNGLSIADVLTLLSLARARYYSTFAIERNLGKNYSISWGLIPRDIAGNWDIVPISKFGKFISEALTFIEKYPNWLEESGFFPSIYWFTQAQISCNIAPSILEMGLYWVSIETLANVYLDSIGLKIRYKKEQVKRFILDRGYSGSMWDFLDEVIDDWYEVRNNLFHEGKQEQSVPLLSRRRQQIRDFTSLVLVEMLEPQGEERRKEIAKRMQSY</sequence>
<accession>X0S7L0</accession>
<evidence type="ECO:0000313" key="1">
    <source>
        <dbReference type="EMBL" id="GAF71206.1"/>
    </source>
</evidence>
<gene>
    <name evidence="1" type="ORF">S01H1_10377</name>
</gene>
<comment type="caution">
    <text evidence="1">The sequence shown here is derived from an EMBL/GenBank/DDBJ whole genome shotgun (WGS) entry which is preliminary data.</text>
</comment>
<proteinExistence type="predicted"/>